<evidence type="ECO:0000256" key="2">
    <source>
        <dbReference type="ARBA" id="ARBA00022491"/>
    </source>
</evidence>
<dbReference type="EMBL" id="JXBL01000001">
    <property type="protein sequence ID" value="KIE43186.1"/>
    <property type="molecule type" value="Genomic_DNA"/>
</dbReference>
<keyword evidence="4" id="KW-0805">Transcription regulation</keyword>
<organism evidence="8 9">
    <name type="scientific">Geobacter soli</name>
    <dbReference type="NCBI Taxonomy" id="1510391"/>
    <lineage>
        <taxon>Bacteria</taxon>
        <taxon>Pseudomonadati</taxon>
        <taxon>Thermodesulfobacteriota</taxon>
        <taxon>Desulfuromonadia</taxon>
        <taxon>Geobacterales</taxon>
        <taxon>Geobacteraceae</taxon>
        <taxon>Geobacter</taxon>
    </lineage>
</organism>
<dbReference type="GO" id="GO:0045892">
    <property type="term" value="P:negative regulation of DNA-templated transcription"/>
    <property type="evidence" value="ECO:0007669"/>
    <property type="project" value="TreeGrafter"/>
</dbReference>
<feature type="binding site" evidence="7">
    <location>
        <position position="102"/>
    </location>
    <ligand>
        <name>Zn(2+)</name>
        <dbReference type="ChEBI" id="CHEBI:29105"/>
    </ligand>
</feature>
<evidence type="ECO:0000313" key="9">
    <source>
        <dbReference type="Proteomes" id="UP000031433"/>
    </source>
</evidence>
<evidence type="ECO:0000313" key="8">
    <source>
        <dbReference type="EMBL" id="KIE43186.1"/>
    </source>
</evidence>
<feature type="binding site" evidence="7">
    <location>
        <position position="142"/>
    </location>
    <ligand>
        <name>Zn(2+)</name>
        <dbReference type="ChEBI" id="CHEBI:29105"/>
    </ligand>
</feature>
<keyword evidence="5" id="KW-0238">DNA-binding</keyword>
<accession>A0A0C1QYE3</accession>
<evidence type="ECO:0000256" key="1">
    <source>
        <dbReference type="ARBA" id="ARBA00007957"/>
    </source>
</evidence>
<feature type="binding site" evidence="7">
    <location>
        <position position="105"/>
    </location>
    <ligand>
        <name>Zn(2+)</name>
        <dbReference type="ChEBI" id="CHEBI:29105"/>
    </ligand>
</feature>
<sequence length="152" mass="17757">MPKKITFTAEQEHAFEKACRDAGLRLTHQRLEIYRELATSTDHPSAETLHQRLRRGNPSLSLDTVYRTLAVFAHHGIINRVETVESQSRFETKRMRHHHLICSRCKEIIDFQWHHIDEAPLPEETRSWGRIDNKNVVIYGVCNKCLVSEKTS</sequence>
<dbReference type="RefSeq" id="WP_039646427.1">
    <property type="nucleotide sequence ID" value="NZ_JXBL01000001.1"/>
</dbReference>
<keyword evidence="9" id="KW-1185">Reference proteome</keyword>
<name>A0A0C1QYE3_9BACT</name>
<comment type="caution">
    <text evidence="8">The sequence shown here is derived from an EMBL/GenBank/DDBJ whole genome shotgun (WGS) entry which is preliminary data.</text>
</comment>
<protein>
    <submittedName>
        <fullName evidence="8">Fur family transcriptional regulator</fullName>
    </submittedName>
</protein>
<dbReference type="GO" id="GO:0008270">
    <property type="term" value="F:zinc ion binding"/>
    <property type="evidence" value="ECO:0007669"/>
    <property type="project" value="TreeGrafter"/>
</dbReference>
<gene>
    <name evidence="8" type="ORF">SE37_11350</name>
</gene>
<comment type="similarity">
    <text evidence="1">Belongs to the Fur family.</text>
</comment>
<dbReference type="InterPro" id="IPR036388">
    <property type="entry name" value="WH-like_DNA-bd_sf"/>
</dbReference>
<dbReference type="InterPro" id="IPR036390">
    <property type="entry name" value="WH_DNA-bd_sf"/>
</dbReference>
<feature type="binding site" evidence="7">
    <location>
        <position position="145"/>
    </location>
    <ligand>
        <name>Zn(2+)</name>
        <dbReference type="ChEBI" id="CHEBI:29105"/>
    </ligand>
</feature>
<comment type="cofactor">
    <cofactor evidence="7">
        <name>Zn(2+)</name>
        <dbReference type="ChEBI" id="CHEBI:29105"/>
    </cofactor>
    <text evidence="7">Binds 1 zinc ion per subunit.</text>
</comment>
<evidence type="ECO:0000256" key="7">
    <source>
        <dbReference type="PIRSR" id="PIRSR602481-1"/>
    </source>
</evidence>
<evidence type="ECO:0000256" key="4">
    <source>
        <dbReference type="ARBA" id="ARBA00023015"/>
    </source>
</evidence>
<dbReference type="GO" id="GO:1900376">
    <property type="term" value="P:regulation of secondary metabolite biosynthetic process"/>
    <property type="evidence" value="ECO:0007669"/>
    <property type="project" value="TreeGrafter"/>
</dbReference>
<dbReference type="CDD" id="cd07153">
    <property type="entry name" value="Fur_like"/>
    <property type="match status" value="1"/>
</dbReference>
<dbReference type="PANTHER" id="PTHR33202:SF8">
    <property type="entry name" value="PEROXIDE-RESPONSIVE REPRESSOR PERR"/>
    <property type="match status" value="1"/>
</dbReference>
<dbReference type="GO" id="GO:0003700">
    <property type="term" value="F:DNA-binding transcription factor activity"/>
    <property type="evidence" value="ECO:0007669"/>
    <property type="project" value="InterPro"/>
</dbReference>
<dbReference type="GO" id="GO:0000976">
    <property type="term" value="F:transcription cis-regulatory region binding"/>
    <property type="evidence" value="ECO:0007669"/>
    <property type="project" value="TreeGrafter"/>
</dbReference>
<dbReference type="SUPFAM" id="SSF46785">
    <property type="entry name" value="Winged helix' DNA-binding domain"/>
    <property type="match status" value="1"/>
</dbReference>
<dbReference type="Pfam" id="PF01475">
    <property type="entry name" value="FUR"/>
    <property type="match status" value="1"/>
</dbReference>
<keyword evidence="2" id="KW-0678">Repressor</keyword>
<keyword evidence="6" id="KW-0804">Transcription</keyword>
<evidence type="ECO:0000256" key="6">
    <source>
        <dbReference type="ARBA" id="ARBA00023163"/>
    </source>
</evidence>
<reference evidence="8 9" key="1">
    <citation type="submission" date="2015-01" db="EMBL/GenBank/DDBJ databases">
        <title>Genome sequence of the anaerobic bacterium Geobacter soli GSS01, a dissimilatory Fe(III) reducer from soil.</title>
        <authorList>
            <person name="Yang G."/>
            <person name="Zhou S."/>
        </authorList>
    </citation>
    <scope>NUCLEOTIDE SEQUENCE [LARGE SCALE GENOMIC DNA]</scope>
    <source>
        <strain evidence="8 9">GSS01</strain>
    </source>
</reference>
<evidence type="ECO:0000256" key="5">
    <source>
        <dbReference type="ARBA" id="ARBA00023125"/>
    </source>
</evidence>
<proteinExistence type="inferred from homology"/>
<dbReference type="PANTHER" id="PTHR33202">
    <property type="entry name" value="ZINC UPTAKE REGULATION PROTEIN"/>
    <property type="match status" value="1"/>
</dbReference>
<dbReference type="InterPro" id="IPR043135">
    <property type="entry name" value="Fur_C"/>
</dbReference>
<dbReference type="Gene3D" id="1.10.10.10">
    <property type="entry name" value="Winged helix-like DNA-binding domain superfamily/Winged helix DNA-binding domain"/>
    <property type="match status" value="1"/>
</dbReference>
<dbReference type="InterPro" id="IPR002481">
    <property type="entry name" value="FUR"/>
</dbReference>
<keyword evidence="7" id="KW-0479">Metal-binding</keyword>
<evidence type="ECO:0000256" key="3">
    <source>
        <dbReference type="ARBA" id="ARBA00022833"/>
    </source>
</evidence>
<dbReference type="AlphaFoldDB" id="A0A0C1QYE3"/>
<keyword evidence="3 7" id="KW-0862">Zinc</keyword>
<dbReference type="Proteomes" id="UP000031433">
    <property type="component" value="Unassembled WGS sequence"/>
</dbReference>
<dbReference type="Gene3D" id="3.30.1490.190">
    <property type="match status" value="1"/>
</dbReference>